<dbReference type="PROSITE" id="PS00107">
    <property type="entry name" value="PROTEIN_KINASE_ATP"/>
    <property type="match status" value="1"/>
</dbReference>
<keyword evidence="9" id="KW-0611">Plant defense</keyword>
<keyword evidence="8" id="KW-0418">Kinase</keyword>
<evidence type="ECO:0000256" key="15">
    <source>
        <dbReference type="PROSITE-ProRule" id="PRU10141"/>
    </source>
</evidence>
<name>A0A5D2FA13_GOSDA</name>
<comment type="catalytic activity">
    <reaction evidence="12">
        <text>L-threonyl-[protein] + ATP = O-phospho-L-threonyl-[protein] + ADP + H(+)</text>
        <dbReference type="Rhea" id="RHEA:46608"/>
        <dbReference type="Rhea" id="RHEA-COMP:11060"/>
        <dbReference type="Rhea" id="RHEA-COMP:11605"/>
        <dbReference type="ChEBI" id="CHEBI:15378"/>
        <dbReference type="ChEBI" id="CHEBI:30013"/>
        <dbReference type="ChEBI" id="CHEBI:30616"/>
        <dbReference type="ChEBI" id="CHEBI:61977"/>
        <dbReference type="ChEBI" id="CHEBI:456216"/>
        <dbReference type="EC" id="2.7.11.1"/>
    </reaction>
</comment>
<dbReference type="GO" id="GO:0005886">
    <property type="term" value="C:plasma membrane"/>
    <property type="evidence" value="ECO:0007669"/>
    <property type="project" value="UniProtKB-SubCell"/>
</dbReference>
<evidence type="ECO:0000256" key="10">
    <source>
        <dbReference type="ARBA" id="ARBA00022840"/>
    </source>
</evidence>
<evidence type="ECO:0000256" key="1">
    <source>
        <dbReference type="ARBA" id="ARBA00004202"/>
    </source>
</evidence>
<dbReference type="GO" id="GO:0004674">
    <property type="term" value="F:protein serine/threonine kinase activity"/>
    <property type="evidence" value="ECO:0007669"/>
    <property type="project" value="UniProtKB-EC"/>
</dbReference>
<dbReference type="InterPro" id="IPR050823">
    <property type="entry name" value="Plant_Ser_Thr_Prot_Kinase"/>
</dbReference>
<comment type="similarity">
    <text evidence="2">Belongs to the protein kinase superfamily. Ser/Thr protein kinase family.</text>
</comment>
<evidence type="ECO:0000256" key="13">
    <source>
        <dbReference type="ARBA" id="ARBA00048679"/>
    </source>
</evidence>
<keyword evidence="18" id="KW-1185">Reference proteome</keyword>
<dbReference type="PROSITE" id="PS50011">
    <property type="entry name" value="PROTEIN_KINASE_DOM"/>
    <property type="match status" value="1"/>
</dbReference>
<dbReference type="FunFam" id="1.10.510.10:FF:000715">
    <property type="entry name" value="Serine/threonine-protein kinase PCRK2"/>
    <property type="match status" value="1"/>
</dbReference>
<dbReference type="PANTHER" id="PTHR45621">
    <property type="entry name" value="OS01G0588500 PROTEIN-RELATED"/>
    <property type="match status" value="1"/>
</dbReference>
<evidence type="ECO:0000256" key="4">
    <source>
        <dbReference type="ARBA" id="ARBA00022475"/>
    </source>
</evidence>
<evidence type="ECO:0000256" key="11">
    <source>
        <dbReference type="ARBA" id="ARBA00023136"/>
    </source>
</evidence>
<dbReference type="SUPFAM" id="SSF56112">
    <property type="entry name" value="Protein kinase-like (PK-like)"/>
    <property type="match status" value="1"/>
</dbReference>
<dbReference type="GO" id="GO:0080142">
    <property type="term" value="P:regulation of salicylic acid biosynthetic process"/>
    <property type="evidence" value="ECO:0007669"/>
    <property type="project" value="UniProtKB-ARBA"/>
</dbReference>
<dbReference type="Gene3D" id="3.30.200.20">
    <property type="entry name" value="Phosphorylase Kinase, domain 1"/>
    <property type="match status" value="1"/>
</dbReference>
<dbReference type="EC" id="2.7.11.1" evidence="3"/>
<comment type="subunit">
    <text evidence="14">Interacts with FLS2.</text>
</comment>
<dbReference type="EMBL" id="CM017696">
    <property type="protein sequence ID" value="TYH02934.1"/>
    <property type="molecule type" value="Genomic_DNA"/>
</dbReference>
<dbReference type="CDD" id="cd14066">
    <property type="entry name" value="STKc_IRAK"/>
    <property type="match status" value="1"/>
</dbReference>
<comment type="catalytic activity">
    <reaction evidence="13">
        <text>L-seryl-[protein] + ATP = O-phospho-L-seryl-[protein] + ADP + H(+)</text>
        <dbReference type="Rhea" id="RHEA:17989"/>
        <dbReference type="Rhea" id="RHEA-COMP:9863"/>
        <dbReference type="Rhea" id="RHEA-COMP:11604"/>
        <dbReference type="ChEBI" id="CHEBI:15378"/>
        <dbReference type="ChEBI" id="CHEBI:29999"/>
        <dbReference type="ChEBI" id="CHEBI:30616"/>
        <dbReference type="ChEBI" id="CHEBI:83421"/>
        <dbReference type="ChEBI" id="CHEBI:456216"/>
        <dbReference type="EC" id="2.7.11.1"/>
    </reaction>
</comment>
<keyword evidence="11" id="KW-0472">Membrane</keyword>
<accession>A0A5D2FA13</accession>
<protein>
    <recommendedName>
        <fullName evidence="3">non-specific serine/threonine protein kinase</fullName>
        <ecNumber evidence="3">2.7.11.1</ecNumber>
    </recommendedName>
</protein>
<dbReference type="Pfam" id="PF00069">
    <property type="entry name" value="Pkinase"/>
    <property type="match status" value="1"/>
</dbReference>
<evidence type="ECO:0000256" key="9">
    <source>
        <dbReference type="ARBA" id="ARBA00022821"/>
    </source>
</evidence>
<organism evidence="17 18">
    <name type="scientific">Gossypium darwinii</name>
    <name type="common">Darwin's cotton</name>
    <name type="synonym">Gossypium barbadense var. darwinii</name>
    <dbReference type="NCBI Taxonomy" id="34276"/>
    <lineage>
        <taxon>Eukaryota</taxon>
        <taxon>Viridiplantae</taxon>
        <taxon>Streptophyta</taxon>
        <taxon>Embryophyta</taxon>
        <taxon>Tracheophyta</taxon>
        <taxon>Spermatophyta</taxon>
        <taxon>Magnoliopsida</taxon>
        <taxon>eudicotyledons</taxon>
        <taxon>Gunneridae</taxon>
        <taxon>Pentapetalae</taxon>
        <taxon>rosids</taxon>
        <taxon>malvids</taxon>
        <taxon>Malvales</taxon>
        <taxon>Malvaceae</taxon>
        <taxon>Malvoideae</taxon>
        <taxon>Gossypium</taxon>
    </lineage>
</organism>
<gene>
    <name evidence="17" type="ORF">ES288_A09G180000v1</name>
</gene>
<keyword evidence="5" id="KW-0597">Phosphoprotein</keyword>
<dbReference type="GO" id="GO:0006952">
    <property type="term" value="P:defense response"/>
    <property type="evidence" value="ECO:0007669"/>
    <property type="project" value="UniProtKB-KW"/>
</dbReference>
<keyword evidence="10 15" id="KW-0067">ATP-binding</keyword>
<proteinExistence type="inferred from homology"/>
<feature type="binding site" evidence="15">
    <location>
        <position position="119"/>
    </location>
    <ligand>
        <name>ATP</name>
        <dbReference type="ChEBI" id="CHEBI:30616"/>
    </ligand>
</feature>
<evidence type="ECO:0000313" key="18">
    <source>
        <dbReference type="Proteomes" id="UP000323506"/>
    </source>
</evidence>
<dbReference type="Proteomes" id="UP000323506">
    <property type="component" value="Chromosome A09"/>
</dbReference>
<dbReference type="GO" id="GO:0002221">
    <property type="term" value="P:pattern recognition receptor signaling pathway"/>
    <property type="evidence" value="ECO:0007669"/>
    <property type="project" value="UniProtKB-ARBA"/>
</dbReference>
<sequence length="419" mass="47656">MKCFTFPNWYKKDEPKTPRSLSNRSLNSMCADREIARSGSELNSQNVSGVSSESMGRSYFPSMSQRPSNLRVFTVSELKSATKNFSRSFMLGEGGFGCVYKGSLKSPEDPSEKIEVAVKQLGKRGLQGHKEWVTEVNVLGVVEHPNLVKLVGYCAEDNERGIQRLLIYEYMPNRSVENHLSVRSETTLSWAMRLKIAQDAARGLAYLHEGMEFQIIFRDFKSSNILLDEQWNAKLSDFGLARLGPSEGLTHISTAVVGTMGYAAPEYIQTGRLTSKIDVWSYGVFLYELITGRRPFDKNRPKNEQRLLEWVKPYLSDRKFQLILDPRLKGKYQLKSAQRLAVVANRCLVRNPKSRPKMSEVLEMVNRIVEASSAGPRTPEPPLNDVSLENARESKRRIVDLRSGEKFIWSWTPKLIRTC</sequence>
<dbReference type="InterPro" id="IPR011009">
    <property type="entry name" value="Kinase-like_dom_sf"/>
</dbReference>
<dbReference type="Gene3D" id="1.10.510.10">
    <property type="entry name" value="Transferase(Phosphotransferase) domain 1"/>
    <property type="match status" value="1"/>
</dbReference>
<evidence type="ECO:0000256" key="12">
    <source>
        <dbReference type="ARBA" id="ARBA00047899"/>
    </source>
</evidence>
<evidence type="ECO:0000256" key="8">
    <source>
        <dbReference type="ARBA" id="ARBA00022777"/>
    </source>
</evidence>
<evidence type="ECO:0000256" key="3">
    <source>
        <dbReference type="ARBA" id="ARBA00012513"/>
    </source>
</evidence>
<feature type="domain" description="Protein kinase" evidence="16">
    <location>
        <begin position="85"/>
        <end position="369"/>
    </location>
</feature>
<keyword evidence="7 15" id="KW-0547">Nucleotide-binding</keyword>
<dbReference type="FunFam" id="3.30.200.20:FF:000228">
    <property type="entry name" value="Serine/threonine-protein kinase BIK1"/>
    <property type="match status" value="1"/>
</dbReference>
<evidence type="ECO:0000256" key="7">
    <source>
        <dbReference type="ARBA" id="ARBA00022741"/>
    </source>
</evidence>
<evidence type="ECO:0000256" key="2">
    <source>
        <dbReference type="ARBA" id="ARBA00008684"/>
    </source>
</evidence>
<evidence type="ECO:0000256" key="6">
    <source>
        <dbReference type="ARBA" id="ARBA00022679"/>
    </source>
</evidence>
<dbReference type="InterPro" id="IPR000719">
    <property type="entry name" value="Prot_kinase_dom"/>
</dbReference>
<evidence type="ECO:0000259" key="16">
    <source>
        <dbReference type="PROSITE" id="PS50011"/>
    </source>
</evidence>
<keyword evidence="4" id="KW-1003">Cell membrane</keyword>
<evidence type="ECO:0000313" key="17">
    <source>
        <dbReference type="EMBL" id="TYH02935.1"/>
    </source>
</evidence>
<evidence type="ECO:0000256" key="5">
    <source>
        <dbReference type="ARBA" id="ARBA00022553"/>
    </source>
</evidence>
<keyword evidence="6" id="KW-0808">Transferase</keyword>
<dbReference type="GO" id="GO:0005524">
    <property type="term" value="F:ATP binding"/>
    <property type="evidence" value="ECO:0007669"/>
    <property type="project" value="UniProtKB-UniRule"/>
</dbReference>
<comment type="subcellular location">
    <subcellularLocation>
        <location evidence="1">Cell membrane</location>
        <topology evidence="1">Peripheral membrane protein</topology>
    </subcellularLocation>
</comment>
<dbReference type="InterPro" id="IPR017441">
    <property type="entry name" value="Protein_kinase_ATP_BS"/>
</dbReference>
<dbReference type="EMBL" id="CM017696">
    <property type="protein sequence ID" value="TYH02935.1"/>
    <property type="molecule type" value="Genomic_DNA"/>
</dbReference>
<evidence type="ECO:0000256" key="14">
    <source>
        <dbReference type="ARBA" id="ARBA00066005"/>
    </source>
</evidence>
<dbReference type="AlphaFoldDB" id="A0A5D2FA13"/>
<reference evidence="17 18" key="1">
    <citation type="submission" date="2019-06" db="EMBL/GenBank/DDBJ databases">
        <title>WGS assembly of Gossypium darwinii.</title>
        <authorList>
            <person name="Chen Z.J."/>
            <person name="Sreedasyam A."/>
            <person name="Ando A."/>
            <person name="Song Q."/>
            <person name="De L."/>
            <person name="Hulse-Kemp A."/>
            <person name="Ding M."/>
            <person name="Ye W."/>
            <person name="Kirkbride R."/>
            <person name="Jenkins J."/>
            <person name="Plott C."/>
            <person name="Lovell J."/>
            <person name="Lin Y.-M."/>
            <person name="Vaughn R."/>
            <person name="Liu B."/>
            <person name="Li W."/>
            <person name="Simpson S."/>
            <person name="Scheffler B."/>
            <person name="Saski C."/>
            <person name="Grover C."/>
            <person name="Hu G."/>
            <person name="Conover J."/>
            <person name="Carlson J."/>
            <person name="Shu S."/>
            <person name="Boston L."/>
            <person name="Williams M."/>
            <person name="Peterson D."/>
            <person name="Mcgee K."/>
            <person name="Jones D."/>
            <person name="Wendel J."/>
            <person name="Stelly D."/>
            <person name="Grimwood J."/>
            <person name="Schmutz J."/>
        </authorList>
    </citation>
    <scope>NUCLEOTIDE SEQUENCE [LARGE SCALE GENOMIC DNA]</scope>
    <source>
        <strain evidence="17">1808015.09</strain>
    </source>
</reference>